<sequence length="255" mass="29722">CLLTLAMIAHPEWGYRPSRFEVASAFIQALAGLDLVRARLLTDIVYRQKDGQPTLMPFEQINSDVQVRITYRVGEYYERLRSWIEDHRQTTPTEFDHFLGRLFGELLSQPGYGLHNDFQAGQITANLIESVQKFRWVTDHSLGEAGIPLGKEYLRMVQEGVIAAQYIRAWEDDPADSVLITPAYTYLMRNRPVDYQFWMDIGSRGWFERVYQPLTHPYVLNRHWPRGEVWTDEDENRAGLTSLQNLLLGLINRCR</sequence>
<protein>
    <submittedName>
        <fullName evidence="1">Uncharacterized protein</fullName>
    </submittedName>
</protein>
<proteinExistence type="predicted"/>
<evidence type="ECO:0000313" key="1">
    <source>
        <dbReference type="EMBL" id="GAG18239.1"/>
    </source>
</evidence>
<organism evidence="1">
    <name type="scientific">marine sediment metagenome</name>
    <dbReference type="NCBI Taxonomy" id="412755"/>
    <lineage>
        <taxon>unclassified sequences</taxon>
        <taxon>metagenomes</taxon>
        <taxon>ecological metagenomes</taxon>
    </lineage>
</organism>
<feature type="non-terminal residue" evidence="1">
    <location>
        <position position="255"/>
    </location>
</feature>
<feature type="non-terminal residue" evidence="1">
    <location>
        <position position="1"/>
    </location>
</feature>
<accession>X0VIW3</accession>
<comment type="caution">
    <text evidence="1">The sequence shown here is derived from an EMBL/GenBank/DDBJ whole genome shotgun (WGS) entry which is preliminary data.</text>
</comment>
<name>X0VIW3_9ZZZZ</name>
<dbReference type="EMBL" id="BARS01039379">
    <property type="protein sequence ID" value="GAG18239.1"/>
    <property type="molecule type" value="Genomic_DNA"/>
</dbReference>
<reference evidence="1" key="1">
    <citation type="journal article" date="2014" name="Front. Microbiol.">
        <title>High frequency of phylogenetically diverse reductive dehalogenase-homologous genes in deep subseafloor sedimentary metagenomes.</title>
        <authorList>
            <person name="Kawai M."/>
            <person name="Futagami T."/>
            <person name="Toyoda A."/>
            <person name="Takaki Y."/>
            <person name="Nishi S."/>
            <person name="Hori S."/>
            <person name="Arai W."/>
            <person name="Tsubouchi T."/>
            <person name="Morono Y."/>
            <person name="Uchiyama I."/>
            <person name="Ito T."/>
            <person name="Fujiyama A."/>
            <person name="Inagaki F."/>
            <person name="Takami H."/>
        </authorList>
    </citation>
    <scope>NUCLEOTIDE SEQUENCE</scope>
    <source>
        <strain evidence="1">Expedition CK06-06</strain>
    </source>
</reference>
<gene>
    <name evidence="1" type="ORF">S01H1_60138</name>
</gene>
<dbReference type="AlphaFoldDB" id="X0VIW3"/>